<protein>
    <recommendedName>
        <fullName evidence="4">F-box domain-containing protein</fullName>
    </recommendedName>
</protein>
<evidence type="ECO:0008006" key="4">
    <source>
        <dbReference type="Google" id="ProtNLM"/>
    </source>
</evidence>
<organism evidence="2 3">
    <name type="scientific">Microthlaspi erraticum</name>
    <dbReference type="NCBI Taxonomy" id="1685480"/>
    <lineage>
        <taxon>Eukaryota</taxon>
        <taxon>Viridiplantae</taxon>
        <taxon>Streptophyta</taxon>
        <taxon>Embryophyta</taxon>
        <taxon>Tracheophyta</taxon>
        <taxon>Spermatophyta</taxon>
        <taxon>Magnoliopsida</taxon>
        <taxon>eudicotyledons</taxon>
        <taxon>Gunneridae</taxon>
        <taxon>Pentapetalae</taxon>
        <taxon>rosids</taxon>
        <taxon>malvids</taxon>
        <taxon>Brassicales</taxon>
        <taxon>Brassicaceae</taxon>
        <taxon>Coluteocarpeae</taxon>
        <taxon>Microthlaspi</taxon>
    </lineage>
</organism>
<feature type="region of interest" description="Disordered" evidence="1">
    <location>
        <begin position="44"/>
        <end position="63"/>
    </location>
</feature>
<evidence type="ECO:0000313" key="2">
    <source>
        <dbReference type="EMBL" id="CAA7043200.1"/>
    </source>
</evidence>
<dbReference type="AlphaFoldDB" id="A0A6D2K1C4"/>
<name>A0A6D2K1C4_9BRAS</name>
<gene>
    <name evidence="2" type="ORF">MERR_LOCUS30435</name>
</gene>
<reference evidence="2" key="1">
    <citation type="submission" date="2020-01" db="EMBL/GenBank/DDBJ databases">
        <authorList>
            <person name="Mishra B."/>
        </authorList>
    </citation>
    <scope>NUCLEOTIDE SEQUENCE [LARGE SCALE GENOMIC DNA]</scope>
</reference>
<comment type="caution">
    <text evidence="2">The sequence shown here is derived from an EMBL/GenBank/DDBJ whole genome shotgun (WGS) entry which is preliminary data.</text>
</comment>
<proteinExistence type="predicted"/>
<keyword evidence="3" id="KW-1185">Reference proteome</keyword>
<dbReference type="OrthoDB" id="1108960at2759"/>
<evidence type="ECO:0000256" key="1">
    <source>
        <dbReference type="SAM" id="MobiDB-lite"/>
    </source>
</evidence>
<evidence type="ECO:0000313" key="3">
    <source>
        <dbReference type="Proteomes" id="UP000467841"/>
    </source>
</evidence>
<dbReference type="Proteomes" id="UP000467841">
    <property type="component" value="Unassembled WGS sequence"/>
</dbReference>
<accession>A0A6D2K1C4</accession>
<sequence>MCDPEMKVCGLLSLPDDVAWNCLARVSRRDLAALAVASKAQRTKTTVVHPAPGAPPAETDPSRRKRVSGFISLLRAGETLDWHEVKGLELEELQECLLELGYDIIKLCTNSKGHLVIYWNARPLGPESLDLGSAEISTTYRNGKVWGEILWYGSVFKLDPPADSHSIKVLFADYVLA</sequence>
<dbReference type="EMBL" id="CACVBM020001274">
    <property type="protein sequence ID" value="CAA7043200.1"/>
    <property type="molecule type" value="Genomic_DNA"/>
</dbReference>